<feature type="region of interest" description="Disordered" evidence="1">
    <location>
        <begin position="20"/>
        <end position="46"/>
    </location>
</feature>
<dbReference type="AlphaFoldDB" id="A0A6I8LNH4"/>
<feature type="compositionally biased region" description="Polar residues" evidence="1">
    <location>
        <begin position="185"/>
        <end position="197"/>
    </location>
</feature>
<proteinExistence type="predicted"/>
<dbReference type="EMBL" id="CABVGP010000001">
    <property type="protein sequence ID" value="VVJ18620.1"/>
    <property type="molecule type" value="Genomic_DNA"/>
</dbReference>
<keyword evidence="3" id="KW-1185">Reference proteome</keyword>
<feature type="region of interest" description="Disordered" evidence="1">
    <location>
        <begin position="80"/>
        <end position="146"/>
    </location>
</feature>
<feature type="compositionally biased region" description="Low complexity" evidence="1">
    <location>
        <begin position="80"/>
        <end position="100"/>
    </location>
</feature>
<evidence type="ECO:0000313" key="3">
    <source>
        <dbReference type="Proteomes" id="UP000399805"/>
    </source>
</evidence>
<feature type="compositionally biased region" description="Polar residues" evidence="1">
    <location>
        <begin position="34"/>
        <end position="45"/>
    </location>
</feature>
<evidence type="ECO:0000313" key="2">
    <source>
        <dbReference type="EMBL" id="VVJ18620.1"/>
    </source>
</evidence>
<protein>
    <submittedName>
        <fullName evidence="2">Uncharacterized protein</fullName>
    </submittedName>
</protein>
<dbReference type="Proteomes" id="UP000399805">
    <property type="component" value="Unassembled WGS sequence"/>
</dbReference>
<evidence type="ECO:0000256" key="1">
    <source>
        <dbReference type="SAM" id="MobiDB-lite"/>
    </source>
</evidence>
<reference evidence="2 3" key="1">
    <citation type="submission" date="2019-09" db="EMBL/GenBank/DDBJ databases">
        <authorList>
            <person name="Leyn A S."/>
        </authorList>
    </citation>
    <scope>NUCLEOTIDE SEQUENCE [LARGE SCALE GENOMIC DNA]</scope>
    <source>
        <strain evidence="2">AA231_1</strain>
    </source>
</reference>
<feature type="region of interest" description="Disordered" evidence="1">
    <location>
        <begin position="181"/>
        <end position="205"/>
    </location>
</feature>
<feature type="compositionally biased region" description="Low complexity" evidence="1">
    <location>
        <begin position="117"/>
        <end position="127"/>
    </location>
</feature>
<name>A0A6I8LNH4_9PSEU</name>
<accession>A0A6I8LNH4</accession>
<gene>
    <name evidence="2" type="ORF">AA23TX_03641</name>
</gene>
<feature type="compositionally biased region" description="Polar residues" evidence="1">
    <location>
        <begin position="129"/>
        <end position="146"/>
    </location>
</feature>
<sequence>MNPQSRAISAIPRPAFAGSASNAFARSTRRPFSRSATPWPSSKSWYSRRREMYSASAILSALSDCSPRCARMYSSASRLRAAKASTRSSSTRNALRSTNSARPSKWWASPCGSSRGPAATTCATAPANNDRNGASTSTGRNISGRSSANEIDSFAAATVSITTPEGCRCSVASANVSFAPDSATARGTGQRSSSWMPSGSPRPPRIAARAAAAPEARTTRYPLAGTSIDCGSAIGTIVPDGGRAPREG</sequence>
<organism evidence="2 3">
    <name type="scientific">Amycolatopsis camponoti</name>
    <dbReference type="NCBI Taxonomy" id="2606593"/>
    <lineage>
        <taxon>Bacteria</taxon>
        <taxon>Bacillati</taxon>
        <taxon>Actinomycetota</taxon>
        <taxon>Actinomycetes</taxon>
        <taxon>Pseudonocardiales</taxon>
        <taxon>Pseudonocardiaceae</taxon>
        <taxon>Amycolatopsis</taxon>
    </lineage>
</organism>